<dbReference type="Pfam" id="PF16344">
    <property type="entry name" value="FecR_C"/>
    <property type="match status" value="1"/>
</dbReference>
<dbReference type="InterPro" id="IPR012373">
    <property type="entry name" value="Ferrdict_sens_TM"/>
</dbReference>
<dbReference type="Gene3D" id="2.60.120.1440">
    <property type="match status" value="1"/>
</dbReference>
<feature type="transmembrane region" description="Helical" evidence="1">
    <location>
        <begin position="74"/>
        <end position="96"/>
    </location>
</feature>
<evidence type="ECO:0000313" key="4">
    <source>
        <dbReference type="EMBL" id="EID75949.1"/>
    </source>
</evidence>
<feature type="domain" description="Protein FecR C-terminal" evidence="3">
    <location>
        <begin position="242"/>
        <end position="304"/>
    </location>
</feature>
<dbReference type="PANTHER" id="PTHR30273:SF2">
    <property type="entry name" value="PROTEIN FECR"/>
    <property type="match status" value="1"/>
</dbReference>
<dbReference type="InterPro" id="IPR032508">
    <property type="entry name" value="FecR_C"/>
</dbReference>
<dbReference type="PIRSF" id="PIRSF018266">
    <property type="entry name" value="FecR"/>
    <property type="match status" value="1"/>
</dbReference>
<evidence type="ECO:0000259" key="3">
    <source>
        <dbReference type="Pfam" id="PF16344"/>
    </source>
</evidence>
<dbReference type="Pfam" id="PF04773">
    <property type="entry name" value="FecR"/>
    <property type="match status" value="1"/>
</dbReference>
<evidence type="ECO:0000259" key="2">
    <source>
        <dbReference type="Pfam" id="PF04773"/>
    </source>
</evidence>
<dbReference type="RefSeq" id="WP_008237414.1">
    <property type="nucleotide sequence ID" value="NZ_AJJU01000003.1"/>
</dbReference>
<dbReference type="GO" id="GO:0016989">
    <property type="term" value="F:sigma factor antagonist activity"/>
    <property type="evidence" value="ECO:0007669"/>
    <property type="project" value="TreeGrafter"/>
</dbReference>
<keyword evidence="1" id="KW-0472">Membrane</keyword>
<dbReference type="AlphaFoldDB" id="I0WHT3"/>
<reference evidence="4 5" key="1">
    <citation type="journal article" date="2012" name="J. Bacteriol.">
        <title>Genome Sequence of the Halotolerant Bacterium Imtechella halotolerans K1T.</title>
        <authorList>
            <person name="Kumar S."/>
            <person name="Vikram S."/>
            <person name="Subramanian S."/>
            <person name="Raghava G.P."/>
            <person name="Pinnaka A.K."/>
        </authorList>
    </citation>
    <scope>NUCLEOTIDE SEQUENCE [LARGE SCALE GENOMIC DNA]</scope>
    <source>
        <strain evidence="4 5">K1</strain>
    </source>
</reference>
<comment type="caution">
    <text evidence="4">The sequence shown here is derived from an EMBL/GenBank/DDBJ whole genome shotgun (WGS) entry which is preliminary data.</text>
</comment>
<evidence type="ECO:0000256" key="1">
    <source>
        <dbReference type="SAM" id="Phobius"/>
    </source>
</evidence>
<dbReference type="Proteomes" id="UP000005938">
    <property type="component" value="Unassembled WGS sequence"/>
</dbReference>
<sequence>MKLFPLNKDAFMRLAYRYSKDLCSTKEKEVFEHFLTALQERKLNWELTDEDASRMRMLLHIKQRIDEQSNLRYTIVRIAAAIAFLVTMISMGYYFVTSPSMIEEVTYDGQKREVILPDGSLVVLNSGSIVRYPSRFTDSRTVTLEGEAFFQVVKDSSKPFVVVTKLMHTKVLGTSFNVSAYKDRDSRVNVMSGKVAVQAENSPNEQVILKANEQVLVSQRTKHLFVTEEPAGRYSSWRLQTLEFDNATLKEVAFILEQKYGVTILFDTNHISDLKLTGVYKSPKIENVLESISFLKGVKYRYTDPYTIIWYYPSTQNLQKKKPM</sequence>
<keyword evidence="5" id="KW-1185">Reference proteome</keyword>
<dbReference type="STRING" id="946077.W5A_03364"/>
<gene>
    <name evidence="4" type="ORF">W5A_03364</name>
</gene>
<proteinExistence type="predicted"/>
<dbReference type="Gene3D" id="3.55.50.30">
    <property type="match status" value="1"/>
</dbReference>
<dbReference type="eggNOG" id="COG3712">
    <property type="taxonomic scope" value="Bacteria"/>
</dbReference>
<dbReference type="OrthoDB" id="704021at2"/>
<protein>
    <submittedName>
        <fullName evidence="4">Anti-FecI sigma factor FecR</fullName>
    </submittedName>
</protein>
<organism evidence="4 5">
    <name type="scientific">Imtechella halotolerans K1</name>
    <dbReference type="NCBI Taxonomy" id="946077"/>
    <lineage>
        <taxon>Bacteria</taxon>
        <taxon>Pseudomonadati</taxon>
        <taxon>Bacteroidota</taxon>
        <taxon>Flavobacteriia</taxon>
        <taxon>Flavobacteriales</taxon>
        <taxon>Flavobacteriaceae</taxon>
        <taxon>Imtechella</taxon>
    </lineage>
</organism>
<keyword evidence="1" id="KW-0812">Transmembrane</keyword>
<feature type="domain" description="FecR protein" evidence="2">
    <location>
        <begin position="105"/>
        <end position="195"/>
    </location>
</feature>
<name>I0WHT3_9FLAO</name>
<dbReference type="PANTHER" id="PTHR30273">
    <property type="entry name" value="PERIPLASMIC SIGNAL SENSOR AND SIGMA FACTOR ACTIVATOR FECR-RELATED"/>
    <property type="match status" value="1"/>
</dbReference>
<accession>I0WHT3</accession>
<evidence type="ECO:0000313" key="5">
    <source>
        <dbReference type="Proteomes" id="UP000005938"/>
    </source>
</evidence>
<keyword evidence="1" id="KW-1133">Transmembrane helix</keyword>
<dbReference type="InterPro" id="IPR006860">
    <property type="entry name" value="FecR"/>
</dbReference>
<dbReference type="EMBL" id="AJJU01000003">
    <property type="protein sequence ID" value="EID75949.1"/>
    <property type="molecule type" value="Genomic_DNA"/>
</dbReference>